<sequence length="138" mass="15081">MALSPTIFPVFTYRDAPAALGWLAKAFGFSQHVVYPNEEGDIAHAELKHQDGFLLMAARAKKSDPANPFPSTPISLYVYVEDVDGHFTRATAAGAEVVRAPHDTHYGSREYWVRDLEGNLWSFGSYHPAVGVPAGYAG</sequence>
<dbReference type="Gene3D" id="3.30.720.120">
    <property type="match status" value="1"/>
</dbReference>
<dbReference type="PROSITE" id="PS51819">
    <property type="entry name" value="VOC"/>
    <property type="match status" value="1"/>
</dbReference>
<dbReference type="InterPro" id="IPR004360">
    <property type="entry name" value="Glyas_Fos-R_dOase_dom"/>
</dbReference>
<dbReference type="PANTHER" id="PTHR34109">
    <property type="entry name" value="BNAUNNG04460D PROTEIN-RELATED"/>
    <property type="match status" value="1"/>
</dbReference>
<dbReference type="Pfam" id="PF00903">
    <property type="entry name" value="Glyoxalase"/>
    <property type="match status" value="1"/>
</dbReference>
<dbReference type="EMBL" id="RBIG01000002">
    <property type="protein sequence ID" value="RKQ70236.1"/>
    <property type="molecule type" value="Genomic_DNA"/>
</dbReference>
<comment type="caution">
    <text evidence="2">The sequence shown here is derived from an EMBL/GenBank/DDBJ whole genome shotgun (WGS) entry which is preliminary data.</text>
</comment>
<dbReference type="Proteomes" id="UP000277424">
    <property type="component" value="Unassembled WGS sequence"/>
</dbReference>
<dbReference type="InterPro" id="IPR029068">
    <property type="entry name" value="Glyas_Bleomycin-R_OHBP_Dase"/>
</dbReference>
<evidence type="ECO:0000259" key="1">
    <source>
        <dbReference type="PROSITE" id="PS51819"/>
    </source>
</evidence>
<evidence type="ECO:0000313" key="2">
    <source>
        <dbReference type="EMBL" id="RKQ70236.1"/>
    </source>
</evidence>
<dbReference type="RefSeq" id="WP_121219911.1">
    <property type="nucleotide sequence ID" value="NZ_RBIG01000002.1"/>
</dbReference>
<dbReference type="AlphaFoldDB" id="A0A420WGY9"/>
<dbReference type="SUPFAM" id="SSF54593">
    <property type="entry name" value="Glyoxalase/Bleomycin resistance protein/Dihydroxybiphenyl dioxygenase"/>
    <property type="match status" value="1"/>
</dbReference>
<organism evidence="2 3">
    <name type="scientific">Oceanibaculum indicum</name>
    <dbReference type="NCBI Taxonomy" id="526216"/>
    <lineage>
        <taxon>Bacteria</taxon>
        <taxon>Pseudomonadati</taxon>
        <taxon>Pseudomonadota</taxon>
        <taxon>Alphaproteobacteria</taxon>
        <taxon>Rhodospirillales</taxon>
        <taxon>Oceanibaculaceae</taxon>
        <taxon>Oceanibaculum</taxon>
    </lineage>
</organism>
<dbReference type="InterPro" id="IPR037523">
    <property type="entry name" value="VOC_core"/>
</dbReference>
<feature type="domain" description="VOC" evidence="1">
    <location>
        <begin position="5"/>
        <end position="126"/>
    </location>
</feature>
<dbReference type="Gene3D" id="3.30.720.110">
    <property type="match status" value="1"/>
</dbReference>
<reference evidence="2 3" key="1">
    <citation type="submission" date="2018-10" db="EMBL/GenBank/DDBJ databases">
        <title>Comparative analysis of microorganisms from saline springs in Andes Mountain Range, Colombia.</title>
        <authorList>
            <person name="Rubin E."/>
        </authorList>
    </citation>
    <scope>NUCLEOTIDE SEQUENCE [LARGE SCALE GENOMIC DNA]</scope>
    <source>
        <strain evidence="2 3">USBA 36</strain>
    </source>
</reference>
<protein>
    <submittedName>
        <fullName evidence="2">Putative glyoxalase superfamily protein PhnB</fullName>
    </submittedName>
</protein>
<dbReference type="PANTHER" id="PTHR34109:SF1">
    <property type="entry name" value="VOC DOMAIN-CONTAINING PROTEIN"/>
    <property type="match status" value="1"/>
</dbReference>
<dbReference type="OrthoDB" id="9806868at2"/>
<proteinExistence type="predicted"/>
<evidence type="ECO:0000313" key="3">
    <source>
        <dbReference type="Proteomes" id="UP000277424"/>
    </source>
</evidence>
<gene>
    <name evidence="2" type="ORF">BCL74_2179</name>
</gene>
<name>A0A420WGY9_9PROT</name>
<accession>A0A420WGY9</accession>